<dbReference type="Proteomes" id="UP000185728">
    <property type="component" value="Unassembled WGS sequence"/>
</dbReference>
<reference evidence="1 2" key="1">
    <citation type="submission" date="2017-01" db="EMBL/GenBank/DDBJ databases">
        <authorList>
            <person name="Varghese N."/>
            <person name="Submissions S."/>
        </authorList>
    </citation>
    <scope>NUCLEOTIDE SEQUENCE [LARGE SCALE GENOMIC DNA]</scope>
    <source>
        <strain evidence="1 2">DSM 2061</strain>
    </source>
</reference>
<sequence length="165" mass="19368">MPILGTHNVYEIIASYRQATLHILNVLQQITMRKFLIISLIILFHGCKEQRTRNFEDYNEEDFVEVQGLIIKVEKEFAYQNRKVDVTYIYDLEKDNPTIGHEKNSPFIPLVGQPKVIMVHKYEDNVSFLGVNTYVEDENDLVKKYLEKSDRFGVEYYGVDQNALD</sequence>
<comment type="caution">
    <text evidence="1">The sequence shown here is derived from an EMBL/GenBank/DDBJ whole genome shotgun (WGS) entry which is preliminary data.</text>
</comment>
<evidence type="ECO:0000313" key="2">
    <source>
        <dbReference type="Proteomes" id="UP000185728"/>
    </source>
</evidence>
<protein>
    <recommendedName>
        <fullName evidence="3">Lipoprotein</fullName>
    </recommendedName>
</protein>
<evidence type="ECO:0008006" key="3">
    <source>
        <dbReference type="Google" id="ProtNLM"/>
    </source>
</evidence>
<keyword evidence="2" id="KW-1185">Reference proteome</keyword>
<accession>A0ABY1KKW9</accession>
<organism evidence="1 2">
    <name type="scientific">Zobellia uliginosa</name>
    <dbReference type="NCBI Taxonomy" id="143224"/>
    <lineage>
        <taxon>Bacteria</taxon>
        <taxon>Pseudomonadati</taxon>
        <taxon>Bacteroidota</taxon>
        <taxon>Flavobacteriia</taxon>
        <taxon>Flavobacteriales</taxon>
        <taxon>Flavobacteriaceae</taxon>
        <taxon>Zobellia</taxon>
    </lineage>
</organism>
<proteinExistence type="predicted"/>
<name>A0ABY1KKW9_9FLAO</name>
<dbReference type="EMBL" id="FTOB01000002">
    <property type="protein sequence ID" value="SIS46666.1"/>
    <property type="molecule type" value="Genomic_DNA"/>
</dbReference>
<evidence type="ECO:0000313" key="1">
    <source>
        <dbReference type="EMBL" id="SIS46666.1"/>
    </source>
</evidence>
<gene>
    <name evidence="1" type="ORF">SAMN05421766_10238</name>
</gene>